<comment type="similarity">
    <text evidence="7 8">Belongs to the papillomaviridae L1 protein family.</text>
</comment>
<keyword evidence="7" id="KW-1015">Disulfide bond</keyword>
<comment type="subcellular location">
    <subcellularLocation>
        <location evidence="7">Virion</location>
    </subcellularLocation>
    <subcellularLocation>
        <location evidence="7">Host nucleus</location>
    </subcellularLocation>
</comment>
<protein>
    <recommendedName>
        <fullName evidence="7 8">Major capsid protein L1</fullName>
    </recommendedName>
</protein>
<dbReference type="GO" id="GO:0075509">
    <property type="term" value="P:endocytosis involved in viral entry into host cell"/>
    <property type="evidence" value="ECO:0007669"/>
    <property type="project" value="UniProtKB-KW"/>
</dbReference>
<sequence length="505" mass="57802">MAIWQPNGKVYLPPSAPVARILNTEEYIQRTSLFYHANTERLLTVGHPYFEIKDKLDQTKIGVPKVSANQYRVFRIKLPDPNRFALGDKSFFDPEKERLVWGIRGLEVERGQPLNVGSTGNVLYNKFKDTENPNNYAKEGDDERQNVSHDPKQMQLLLVGCKPATGEHWDAAKTCADRPLNKGDCPPLELVNTIIEDGDMMDIGYGNMNFKALTGNKSDVPLEISRSTTKYPDFLKMTSDQYGDSLFFYTKKESTYARHFWTRGGTSGDPIPEDLFVAPTDNQKILGSANYFTVPSGSLINSEAQLFNRPYWLQRATGQNNGICWNNDLFITIVDNTRNCNFTISVFNKADESQGQTYKSSNYSVYLRHVEEFELNFIFEICKVPLKPEVLAHINAMDPRILEDWSLGFIPSNNITLEDRYRFINSLATRCPDKETPKEKEDPYKSNTFWNIDLEDRMSSELDQYPLGRKFLYQSSISTINTIAKPRTGKRKSTTSPTTKTKRRK</sequence>
<proteinExistence type="inferred from homology"/>
<dbReference type="GO" id="GO:0039620">
    <property type="term" value="C:T=7 icosahedral viral capsid"/>
    <property type="evidence" value="ECO:0007669"/>
    <property type="project" value="UniProtKB-UniRule"/>
</dbReference>
<evidence type="ECO:0000256" key="4">
    <source>
        <dbReference type="ARBA" id="ARBA00022844"/>
    </source>
</evidence>
<keyword evidence="3 7" id="KW-1161">Viral attachment to host cell</keyword>
<evidence type="ECO:0000256" key="2">
    <source>
        <dbReference type="ARBA" id="ARBA00022581"/>
    </source>
</evidence>
<dbReference type="PRINTS" id="PR00865">
    <property type="entry name" value="HPVCAPSIDL1"/>
</dbReference>
<dbReference type="InterPro" id="IPR036973">
    <property type="entry name" value="Capsid_L1_sf_Papillomavir"/>
</dbReference>
<evidence type="ECO:0000313" key="10">
    <source>
        <dbReference type="EMBL" id="ABW76697.1"/>
    </source>
</evidence>
<accession>A9QH32</accession>
<keyword evidence="1 7" id="KW-0167">Capsid protein</keyword>
<reference evidence="10 11" key="1">
    <citation type="journal article" date="2007" name="J. Virol.">
        <title>A novel virus detected in papillomas and carcinomas of the endangered western barred bandicoot (Perameles bougainville) exhibits genomic features of both the Papillomaviridae and Polyomaviridae.</title>
        <authorList>
            <person name="Woolford L."/>
            <person name="Rector A."/>
            <person name="Van Ranst M."/>
            <person name="Ducki A."/>
            <person name="Bennett M.D."/>
            <person name="Nicholls P.K."/>
            <person name="Warren K.S."/>
            <person name="Swan R.A."/>
            <person name="Wilcox G.E."/>
            <person name="O'Hara A.J."/>
        </authorList>
    </citation>
    <scope>NUCLEOTIDE SEQUENCE [LARGE SCALE GENOMIC DNA]</scope>
</reference>
<gene>
    <name evidence="7 8" type="primary">L1</name>
</gene>
<organism evidence="10 11">
    <name type="scientific">Bandicoot papillomatosis carcinomatosis virus type 1</name>
    <dbReference type="NCBI Taxonomy" id="479058"/>
    <lineage>
        <taxon>Viruses</taxon>
        <taxon>Monodnaviria</taxon>
        <taxon>Shotokuvirae</taxon>
        <taxon>Cossaviricota</taxon>
        <taxon>Papovaviricetes</taxon>
        <taxon>Zurhausenvirales</taxon>
        <taxon>Papillomaviridae</taxon>
    </lineage>
</organism>
<evidence type="ECO:0000256" key="8">
    <source>
        <dbReference type="RuleBase" id="RU361248"/>
    </source>
</evidence>
<dbReference type="KEGG" id="vg:5783890"/>
<dbReference type="EMBL" id="EU069819">
    <property type="protein sequence ID" value="ABW76697.1"/>
    <property type="molecule type" value="Genomic_DNA"/>
</dbReference>
<dbReference type="GO" id="GO:0019062">
    <property type="term" value="P:virion attachment to host cell"/>
    <property type="evidence" value="ECO:0007669"/>
    <property type="project" value="UniProtKB-UniRule"/>
</dbReference>
<keyword evidence="6 7" id="KW-1160">Virus entry into host cell</keyword>
<evidence type="ECO:0000256" key="1">
    <source>
        <dbReference type="ARBA" id="ARBA00022561"/>
    </source>
</evidence>
<comment type="function">
    <text evidence="7 8">Forms an icosahedral capsid with a T=7 symmetry and a 50 nm diameter. The capsid is composed of 72 pentamers linked to each other by disulfide bonds and associated with L2 proteins. Binds to heparan sulfate proteoglycans on cell surface of basal layer keratinocytes to provide initial virion attachment. This binding mediates a conformational change in the virus capsid that facilitates efficient infection. The virion enters the host cell via endocytosis. During virus trafficking, L1 protein dissociates from the viral DNA and the genomic DNA is released to the host nucleus. The virion assembly takes place within the cell nucleus. Encapsulates the genomic DNA together with protein L2.</text>
</comment>
<feature type="disulfide bond" description="Interchain (with Cys-175)" evidence="7">
    <location>
        <position position="431"/>
    </location>
</feature>
<dbReference type="Proteomes" id="UP000120154">
    <property type="component" value="Segment"/>
</dbReference>
<keyword evidence="7" id="KW-1164">Virus endocytosis by host</keyword>
<dbReference type="GO" id="GO:0042025">
    <property type="term" value="C:host cell nucleus"/>
    <property type="evidence" value="ECO:0007669"/>
    <property type="project" value="UniProtKB-SubCell"/>
</dbReference>
<keyword evidence="5 7" id="KW-0426">Late protein</keyword>
<dbReference type="GO" id="GO:0005198">
    <property type="term" value="F:structural molecule activity"/>
    <property type="evidence" value="ECO:0007669"/>
    <property type="project" value="UniProtKB-UniRule"/>
</dbReference>
<dbReference type="OrthoDB" id="5037at10239"/>
<dbReference type="InterPro" id="IPR002210">
    <property type="entry name" value="Capsid_L1_Papillomavir"/>
</dbReference>
<dbReference type="HAMAP" id="MF_04002">
    <property type="entry name" value="PPV_L1"/>
    <property type="match status" value="1"/>
</dbReference>
<dbReference type="Gene3D" id="2.60.175.20">
    <property type="entry name" value="Major capsid L1 (late) superfamily, Papillomavirus"/>
    <property type="match status" value="1"/>
</dbReference>
<comment type="subunit">
    <text evidence="7">Self-assembles into homopentamers. The capsid has an icosahedral symmetry and consists of 72 capsomers, with each capsomer being a pentamer of L1. Interacts with the minor capsid protein L2; this interaction is necessary for viral genome encapsidation. Interacts with protein E2; this interaction enhances E2-dependent replication and transcription activation.</text>
</comment>
<feature type="region of interest" description="Disordered" evidence="9">
    <location>
        <begin position="483"/>
        <end position="505"/>
    </location>
</feature>
<name>A9QH32_9PAPI</name>
<dbReference type="RefSeq" id="YP_001595472.1">
    <property type="nucleotide sequence ID" value="NC_010107.1"/>
</dbReference>
<evidence type="ECO:0000313" key="11">
    <source>
        <dbReference type="Proteomes" id="UP000120154"/>
    </source>
</evidence>
<keyword evidence="7" id="KW-1048">Host nucleus</keyword>
<keyword evidence="2 7" id="KW-0945">Host-virus interaction</keyword>
<dbReference type="SUPFAM" id="SSF88648">
    <property type="entry name" value="Group I dsDNA viruses"/>
    <property type="match status" value="1"/>
</dbReference>
<evidence type="ECO:0000256" key="6">
    <source>
        <dbReference type="ARBA" id="ARBA00023296"/>
    </source>
</evidence>
<evidence type="ECO:0000256" key="7">
    <source>
        <dbReference type="HAMAP-Rule" id="MF_04002"/>
    </source>
</evidence>
<evidence type="ECO:0000256" key="5">
    <source>
        <dbReference type="ARBA" id="ARBA00022921"/>
    </source>
</evidence>
<dbReference type="InterPro" id="IPR011222">
    <property type="entry name" value="dsDNA_vir_gr_I_capsid"/>
</dbReference>
<evidence type="ECO:0000256" key="9">
    <source>
        <dbReference type="SAM" id="MobiDB-lite"/>
    </source>
</evidence>
<evidence type="ECO:0000256" key="3">
    <source>
        <dbReference type="ARBA" id="ARBA00022804"/>
    </source>
</evidence>
<keyword evidence="7" id="KW-1162">Viral penetration into host cytoplasm</keyword>
<dbReference type="Pfam" id="PF00500">
    <property type="entry name" value="Late_protein_L1"/>
    <property type="match status" value="1"/>
</dbReference>
<feature type="disulfide bond" description="Interchain (with Cys-431)" evidence="7">
    <location>
        <position position="175"/>
    </location>
</feature>
<keyword evidence="8" id="KW-1145">T=7 icosahedral capsid protein</keyword>
<keyword evidence="4 7" id="KW-0946">Virion</keyword>